<dbReference type="Proteomes" id="UP000323876">
    <property type="component" value="Unassembled WGS sequence"/>
</dbReference>
<dbReference type="Gene3D" id="2.120.10.30">
    <property type="entry name" value="TolB, C-terminal domain"/>
    <property type="match status" value="1"/>
</dbReference>
<evidence type="ECO:0000259" key="2">
    <source>
        <dbReference type="Pfam" id="PF08450"/>
    </source>
</evidence>
<gene>
    <name evidence="3" type="ORF">F3087_12565</name>
</gene>
<dbReference type="RefSeq" id="WP_150402092.1">
    <property type="nucleotide sequence ID" value="NZ_VXLC01000004.1"/>
</dbReference>
<accession>A0A5N0EH52</accession>
<dbReference type="EMBL" id="VXLC01000004">
    <property type="protein sequence ID" value="KAA8887919.1"/>
    <property type="molecule type" value="Genomic_DNA"/>
</dbReference>
<dbReference type="Pfam" id="PF08450">
    <property type="entry name" value="SGL"/>
    <property type="match status" value="1"/>
</dbReference>
<evidence type="ECO:0000313" key="4">
    <source>
        <dbReference type="Proteomes" id="UP000323876"/>
    </source>
</evidence>
<evidence type="ECO:0000313" key="3">
    <source>
        <dbReference type="EMBL" id="KAA8887919.1"/>
    </source>
</evidence>
<dbReference type="AlphaFoldDB" id="A0A5N0EH52"/>
<feature type="signal peptide" evidence="1">
    <location>
        <begin position="1"/>
        <end position="26"/>
    </location>
</feature>
<dbReference type="OrthoDB" id="9768084at2"/>
<comment type="caution">
    <text evidence="3">The sequence shown here is derived from an EMBL/GenBank/DDBJ whole genome shotgun (WGS) entry which is preliminary data.</text>
</comment>
<reference evidence="3 4" key="1">
    <citation type="submission" date="2019-09" db="EMBL/GenBank/DDBJ databases">
        <authorList>
            <person name="Wang X."/>
        </authorList>
    </citation>
    <scope>NUCLEOTIDE SEQUENCE [LARGE SCALE GENOMIC DNA]</scope>
    <source>
        <strain evidence="3 4">CICC 11023</strain>
    </source>
</reference>
<protein>
    <submittedName>
        <fullName evidence="3">SMP-30/gluconolactonase/LRE family protein</fullName>
    </submittedName>
</protein>
<keyword evidence="1" id="KW-0732">Signal</keyword>
<feature type="domain" description="SMP-30/Gluconolactonase/LRE-like region" evidence="2">
    <location>
        <begin position="76"/>
        <end position="299"/>
    </location>
</feature>
<organism evidence="3 4">
    <name type="scientific">Nocardia colli</name>
    <dbReference type="NCBI Taxonomy" id="2545717"/>
    <lineage>
        <taxon>Bacteria</taxon>
        <taxon>Bacillati</taxon>
        <taxon>Actinomycetota</taxon>
        <taxon>Actinomycetes</taxon>
        <taxon>Mycobacteriales</taxon>
        <taxon>Nocardiaceae</taxon>
        <taxon>Nocardia</taxon>
    </lineage>
</organism>
<dbReference type="InterPro" id="IPR013658">
    <property type="entry name" value="SGL"/>
</dbReference>
<feature type="chain" id="PRO_5039496030" evidence="1">
    <location>
        <begin position="27"/>
        <end position="311"/>
    </location>
</feature>
<evidence type="ECO:0000256" key="1">
    <source>
        <dbReference type="SAM" id="SignalP"/>
    </source>
</evidence>
<dbReference type="InterPro" id="IPR011042">
    <property type="entry name" value="6-blade_b-propeller_TolB-like"/>
</dbReference>
<dbReference type="SUPFAM" id="SSF63829">
    <property type="entry name" value="Calcium-dependent phosphotriesterase"/>
    <property type="match status" value="1"/>
</dbReference>
<keyword evidence="4" id="KW-1185">Reference proteome</keyword>
<sequence>MAIHHVVVNSALAVGVALTLVTGAGAAGAEETAGAQCGGWTASPVSSGFGVLENLAFDGHGGLLLSELSVSGGAGALRRLHPDGSREVLAQVGAPGGIVVAGDTAYFVDSGAVSSGLAGRADGTIDALDLTERTVSPVATGLTTPNGLARLPDGSFVVSRDLGSPTTLTRVAADGSGAHPFLPELTSTNGLAYDANRRKLFVSTTFDPTTTLAAIDVAQPDAAPARITIPGYGPLNSADDLTVGPDGDVYLALNVAGRVVRVDPDTGRSCVVADGIPFVTSARFGAGPGWDSRSVYVTSFLGTVTRLTPSA</sequence>
<proteinExistence type="predicted"/>
<name>A0A5N0EH52_9NOCA</name>